<evidence type="ECO:0000256" key="3">
    <source>
        <dbReference type="ARBA" id="ARBA00022723"/>
    </source>
</evidence>
<name>A0ABP3QTH4_9PROT</name>
<dbReference type="Proteomes" id="UP001501588">
    <property type="component" value="Unassembled WGS sequence"/>
</dbReference>
<dbReference type="PRINTS" id="PR00604">
    <property type="entry name" value="CYTCHRMECIAB"/>
</dbReference>
<protein>
    <submittedName>
        <fullName evidence="8">Cytochrome c family protein</fullName>
    </submittedName>
</protein>
<sequence>MANMEVNKAFSAVLVAGIAFMVTGLVGQQLVHVERPHESAIQIGDVAAVAPTQAPAAEAPKVEPITPLLASANVQNGQTLAQRLCASCHSFNEGGRNGVGPNLHGIIGAPHGHVEGFSYSAALKGKNEPWGYENMSAWLLKPNTYAPGTRMAFAGISSTQQRADVIAYLRSISPKAPELPQPQ</sequence>
<keyword evidence="9" id="KW-1185">Reference proteome</keyword>
<accession>A0ABP3QTH4</accession>
<keyword evidence="2 6" id="KW-0349">Heme</keyword>
<evidence type="ECO:0000256" key="4">
    <source>
        <dbReference type="ARBA" id="ARBA00022982"/>
    </source>
</evidence>
<evidence type="ECO:0000313" key="9">
    <source>
        <dbReference type="Proteomes" id="UP001501588"/>
    </source>
</evidence>
<keyword evidence="3 6" id="KW-0479">Metal-binding</keyword>
<dbReference type="InterPro" id="IPR009056">
    <property type="entry name" value="Cyt_c-like_dom"/>
</dbReference>
<evidence type="ECO:0000313" key="8">
    <source>
        <dbReference type="EMBL" id="GAA0595821.1"/>
    </source>
</evidence>
<keyword evidence="1" id="KW-0813">Transport</keyword>
<gene>
    <name evidence="8" type="ORF">GCM10009416_37730</name>
</gene>
<dbReference type="Gene3D" id="1.10.760.10">
    <property type="entry name" value="Cytochrome c-like domain"/>
    <property type="match status" value="1"/>
</dbReference>
<feature type="domain" description="Cytochrome c" evidence="7">
    <location>
        <begin position="72"/>
        <end position="173"/>
    </location>
</feature>
<organism evidence="8 9">
    <name type="scientific">Craurococcus roseus</name>
    <dbReference type="NCBI Taxonomy" id="77585"/>
    <lineage>
        <taxon>Bacteria</taxon>
        <taxon>Pseudomonadati</taxon>
        <taxon>Pseudomonadota</taxon>
        <taxon>Alphaproteobacteria</taxon>
        <taxon>Acetobacterales</taxon>
        <taxon>Acetobacteraceae</taxon>
        <taxon>Craurococcus</taxon>
    </lineage>
</organism>
<evidence type="ECO:0000256" key="6">
    <source>
        <dbReference type="PROSITE-ProRule" id="PRU00433"/>
    </source>
</evidence>
<evidence type="ECO:0000259" key="7">
    <source>
        <dbReference type="PROSITE" id="PS51007"/>
    </source>
</evidence>
<dbReference type="EMBL" id="BAAAFZ010000060">
    <property type="protein sequence ID" value="GAA0595821.1"/>
    <property type="molecule type" value="Genomic_DNA"/>
</dbReference>
<dbReference type="Pfam" id="PF00034">
    <property type="entry name" value="Cytochrom_C"/>
    <property type="match status" value="1"/>
</dbReference>
<dbReference type="RefSeq" id="WP_343896942.1">
    <property type="nucleotide sequence ID" value="NZ_BAAAFZ010000060.1"/>
</dbReference>
<evidence type="ECO:0000256" key="1">
    <source>
        <dbReference type="ARBA" id="ARBA00022448"/>
    </source>
</evidence>
<proteinExistence type="predicted"/>
<keyword evidence="4" id="KW-0249">Electron transport</keyword>
<evidence type="ECO:0000256" key="5">
    <source>
        <dbReference type="ARBA" id="ARBA00023004"/>
    </source>
</evidence>
<dbReference type="PROSITE" id="PS51007">
    <property type="entry name" value="CYTC"/>
    <property type="match status" value="1"/>
</dbReference>
<evidence type="ECO:0000256" key="2">
    <source>
        <dbReference type="ARBA" id="ARBA00022617"/>
    </source>
</evidence>
<dbReference type="InterPro" id="IPR002327">
    <property type="entry name" value="Cyt_c_1A/1B"/>
</dbReference>
<dbReference type="SUPFAM" id="SSF46626">
    <property type="entry name" value="Cytochrome c"/>
    <property type="match status" value="1"/>
</dbReference>
<reference evidence="9" key="1">
    <citation type="journal article" date="2019" name="Int. J. Syst. Evol. Microbiol.">
        <title>The Global Catalogue of Microorganisms (GCM) 10K type strain sequencing project: providing services to taxonomists for standard genome sequencing and annotation.</title>
        <authorList>
            <consortium name="The Broad Institute Genomics Platform"/>
            <consortium name="The Broad Institute Genome Sequencing Center for Infectious Disease"/>
            <person name="Wu L."/>
            <person name="Ma J."/>
        </authorList>
    </citation>
    <scope>NUCLEOTIDE SEQUENCE [LARGE SCALE GENOMIC DNA]</scope>
    <source>
        <strain evidence="9">JCM 9933</strain>
    </source>
</reference>
<dbReference type="InterPro" id="IPR036909">
    <property type="entry name" value="Cyt_c-like_dom_sf"/>
</dbReference>
<keyword evidence="5 6" id="KW-0408">Iron</keyword>
<dbReference type="PANTHER" id="PTHR11961">
    <property type="entry name" value="CYTOCHROME C"/>
    <property type="match status" value="1"/>
</dbReference>
<comment type="caution">
    <text evidence="8">The sequence shown here is derived from an EMBL/GenBank/DDBJ whole genome shotgun (WGS) entry which is preliminary data.</text>
</comment>